<dbReference type="Proteomes" id="UP001226867">
    <property type="component" value="Unassembled WGS sequence"/>
</dbReference>
<name>A0ABT9S3U2_9BURK</name>
<dbReference type="Pfam" id="PF13018">
    <property type="entry name" value="ESPR"/>
    <property type="match status" value="1"/>
</dbReference>
<feature type="domain" description="Filamentous haemagglutinin FhaB/tRNA nuclease CdiA-like TPS" evidence="5">
    <location>
        <begin position="57"/>
        <end position="169"/>
    </location>
</feature>
<evidence type="ECO:0000256" key="4">
    <source>
        <dbReference type="SAM" id="MobiDB-lite"/>
    </source>
</evidence>
<dbReference type="InterPro" id="IPR041248">
    <property type="entry name" value="YDG"/>
</dbReference>
<comment type="caution">
    <text evidence="6">The sequence shown here is derived from an EMBL/GenBank/DDBJ whole genome shotgun (WGS) entry which is preliminary data.</text>
</comment>
<dbReference type="Pfam" id="PF05860">
    <property type="entry name" value="TPS"/>
    <property type="match status" value="1"/>
</dbReference>
<gene>
    <name evidence="6" type="ORF">J2W36_000255</name>
</gene>
<comment type="subcellular location">
    <subcellularLocation>
        <location evidence="1">Secreted</location>
    </subcellularLocation>
</comment>
<keyword evidence="2" id="KW-0964">Secreted</keyword>
<dbReference type="InterPro" id="IPR012334">
    <property type="entry name" value="Pectin_lyas_fold"/>
</dbReference>
<sequence length="3121" mass="302546">MSTFRHGSFNRAFSLVWNEQSQAWVPAPEGSRARGKRGATAIAAAVLTTLAGSAYADGALPTGGTVTAGSAFIGQVGSAMTIRQASDKAVIDWKGFSIGAGNSVTFAQPSSASIVLNRVVGQDPTQILGTMQANGQVFLVNPNGVVFAQGAQVSTAGLVASTRDIATTDFMNGRFAFSGSGTGRVVNQGTLAAQSGGYVALIGAQVVNGGTIQAPGGDVRMAAADAVSLRIDGAGLTGFTVERGTLDGLAANQGLIQAAGGRIALTADAVDALSRAVVNHTGIIEAQSAEGRNGVVELRGDAAVGQVGVSGRIDVSSASGAGGVVGITGREVALEGTAAIDASGATGGGMVRVGGGWQGKDADLANASKVAMAPGATIDVSARQRGNGGTAVLWSQDYTAFSGSIAARGGASGGNGGKVETSSHDLLQALGRVDSTALAGLGGAWLLDPYNVTIASSGAAGTAYAANYSPTADSTILASSIASSLNAGTNVTITTGSSGTSAGNITVAAPITVSNNNYFVGPTLTLQAANDINVNAAITNSSTTPNNRLNVVLTPGNSGSVNFGATGSITTHGGNVYVGALSGTGTAETVSAQGNNLTMTAGSFIETNGGMLDARVNGSISLAAGSIRSDGSNSAYYTTAPTTGSQRGIAIHLAAAAIDSTNTSATTADIRTQVDTSLQAGSVGSSANPIKIGTAGAYDGYGRLTVSNSTGSSYVNEVGAYQSFATVAVNVGSQASATQDIRILGDFGGNGHDGTGHILVQNDANGVTALNTGDINTVGSGRATSVEVAGNTLTFADNAVKTGDGYFSASATTLKGAAAGNGVADIVSADIRLTGADVGAQSHPIELATTPGYNLPYYNYSSLTVSNTGGSTYLKVVDDSFNYINLSNVKDAGSHHILFSGGDHIDYSTDGGNVVLPTLSGGATDGSTFFATTGIDTTRSPTNPRYLGMTATSGGFVFDDNSVNLGAGSYSVVIPRSNATGTIAAQNTYNASAPVAQITAGDVSFNVQNDVTPGVTTIGDGGKDIQIAQGVGAAGNTLSVSTQQGNVNIHELTQNHFKSIQLNLGSASAAQTIAIDLAGADDINFSDSGSLVLVDPTKVAVSANNRNFSLSAYERNIETDGNALTTGSYSLSTGQLLKLNGDVRTDGGDISLSGSRGVDLMKSVRVDSNVGRLGAGGNINIGTDSSTPSYTVSSTGGQNTLTVDSSSIDNIGGNIGFSSNVDSRAGAFLAGLTLNAGGAAPTAAGVSNDGSVSIGSYSNNNASASSILLKGSFASTGLNYLASLYGQTIDTEQGNTGSAGNITFGGGEFSSNASYGALKFDASTTATAGNGGSVNLATRHDLGRTLLAGAMTVTATAGTGGTAGDITLGAVSTSNASYNGTGAGSQSYTGGAITLTDNLTTTNAAIGLNGSAIRIGAASVVIDTNSSNSGNSGSVTMSGALAGSVTGALLAIDTTSSSGSGGAVSLGQGAGNGGGHYLGGLNINTARGGSGTHGAINLSAAVATEGTQTYAGGVVSSTVGLSTNGGDIDLRSAAGIALTGTAGAAYTISTDRAGGSNDAGALSLGALALNGSYALSIDTTADGGGAGKALSLNATGATTAFASVSTASSNLVLNGTVRASGPVTMEARGATSNLTIANTGSVVTTNASDIVLAAGGNFTNNKGATGIVPGSGGRYFVYASDPSLSTEGMTGYSKHYNQTYTAGATPAYASSTGNWFLYAIAPVVSVVPNATSVVYGSADPSTALTAGNYHGLIDGDTLSSFGGSQALTLASAGTLSGAGLRQAGNYAYTLNGTLTDSLGYTYAPFAQSLTVTPRALALSGIAVSNKAYDGTTVATITGMASASAALPGDFVTVSGTGTGSFASANAGGNIAVTVGGYAIGGTDGGNYLASQPTGLQASITPKALTIAGSSVVAKTYDGGTSATIVAGNLNGLVGSETLGVSGSGTFADKNAGTAKNVTTAYTLANGTDNNAGLASNYSLAGQTLAGDIVAKTIAVTATGVNKTYDGSTSAAATLASAGIVGNDVVNFSGNATFADKNASTGKTVTVADMTAAGTDSGNYSIANATATTTADISAKAITVTATGVGKTYDGTTGATATLASTGVIGNDVVSFSGNASYADKNVGANKAVSVTGIGASGADALNYTVSSSSAATTASIVARTITVAATGVGKTYDGGTSATATLSSAGVVAGDTVSFGGSASFADKNAGTAKALNVTNIGKSGADAGNYLLSGTTAATTADIAAKVITVTATGLGKTYDGTTAATATLASNGVIGNDAVSFSGTATLADKNVGTGKAVSVANISADGADAGNYTFNTTAATTAAVTAKTITVAATGVGKTYDGTTAANANLASAGVVAGDAVNFSGTASYTDKNVGTGKTVNIAGISKSGGDAGNYLLTGTTAATTADIAAKAITVAASGVGKTYDGTTAASADLASAGVVVGDTVNFSGSASYADKNAGTGKTVNVADISKSGADAGNYLLTGTTAATSADIAAKAITVAATGVGKTYDGTTAAAATLASSGVVGNDVVNFDGTASYADKNAGTGKAVNVAGISKSGADAGNYLLSGTTATTTADIAVKAITVAATGVGKTYDGTTAATATLASSGVVGNDVVNFSGTASYADKNAGMGKTVNIAGIAKSGADAENYVLATTGASTTADIAAKVITVTATGLGKTYDGTTAATATLAGNGVIGNDAVSFSGTATLADKNVGTGKAVTVAGIASSGADAGNYTFNTTAATTADVAAKTINVDATGIGKTYDGTTAATANLASAGVIAGDTVNFSGTASYADKNVGTGKTVSIANIAASGTDAGNYMLANTGASTTADIAAKAIAVTASSAGKVYDSTTAVGVSLTPVGIIAGDTVTVAGAATLANGNAGTDKAVAVTGITLGGSDAGNYRADSTASTTATVAPRQLAVALQGPVAKSEDGNNTATLSSGNYVIAGLVGGDAISITHATGLYADGKVGSDKLVSTTLGAGDYQASGQTLLANYLPYVGPVSGAVGLVQDATTTSSGYRAAVSNAVTAALAIAPQASDVQLSLNSAAPLPEAAAQSQASGAQAERTIGEGGDASPPRQGTARRSEVTAVSSNSAENLIQRRTFSVADGGIRLPAGVRGSDRDASQ</sequence>
<dbReference type="InterPro" id="IPR024973">
    <property type="entry name" value="ESPR"/>
</dbReference>
<evidence type="ECO:0000256" key="1">
    <source>
        <dbReference type="ARBA" id="ARBA00004613"/>
    </source>
</evidence>
<dbReference type="RefSeq" id="WP_307687843.1">
    <property type="nucleotide sequence ID" value="NZ_JAUSRO010000001.1"/>
</dbReference>
<evidence type="ECO:0000256" key="3">
    <source>
        <dbReference type="ARBA" id="ARBA00022729"/>
    </source>
</evidence>
<evidence type="ECO:0000256" key="2">
    <source>
        <dbReference type="ARBA" id="ARBA00022525"/>
    </source>
</evidence>
<proteinExistence type="predicted"/>
<evidence type="ECO:0000313" key="7">
    <source>
        <dbReference type="Proteomes" id="UP001226867"/>
    </source>
</evidence>
<feature type="compositionally biased region" description="Low complexity" evidence="4">
    <location>
        <begin position="3048"/>
        <end position="3059"/>
    </location>
</feature>
<dbReference type="SUPFAM" id="SSF51126">
    <property type="entry name" value="Pectin lyase-like"/>
    <property type="match status" value="1"/>
</dbReference>
<dbReference type="InterPro" id="IPR008638">
    <property type="entry name" value="FhaB/CdiA-like_TPS"/>
</dbReference>
<reference evidence="6 7" key="1">
    <citation type="submission" date="2023-07" db="EMBL/GenBank/DDBJ databases">
        <title>Sorghum-associated microbial communities from plants grown in Nebraska, USA.</title>
        <authorList>
            <person name="Schachtman D."/>
        </authorList>
    </citation>
    <scope>NUCLEOTIDE SEQUENCE [LARGE SCALE GENOMIC DNA]</scope>
    <source>
        <strain evidence="6 7">DS1607</strain>
    </source>
</reference>
<dbReference type="Gene3D" id="2.160.20.10">
    <property type="entry name" value="Single-stranded right-handed beta-helix, Pectin lyase-like"/>
    <property type="match status" value="1"/>
</dbReference>
<dbReference type="NCBIfam" id="TIGR01901">
    <property type="entry name" value="adhes_NPXG"/>
    <property type="match status" value="1"/>
</dbReference>
<dbReference type="Pfam" id="PF18657">
    <property type="entry name" value="YDG"/>
    <property type="match status" value="14"/>
</dbReference>
<dbReference type="PANTHER" id="PTHR12338:SF8">
    <property type="entry name" value="HEME_HEMOPEXIN-BINDING PROTEIN"/>
    <property type="match status" value="1"/>
</dbReference>
<dbReference type="InterPro" id="IPR011050">
    <property type="entry name" value="Pectin_lyase_fold/virulence"/>
</dbReference>
<evidence type="ECO:0000259" key="5">
    <source>
        <dbReference type="SMART" id="SM00912"/>
    </source>
</evidence>
<keyword evidence="7" id="KW-1185">Reference proteome</keyword>
<keyword evidence="3" id="KW-0732">Signal</keyword>
<evidence type="ECO:0000313" key="6">
    <source>
        <dbReference type="EMBL" id="MDP9898022.1"/>
    </source>
</evidence>
<accession>A0ABT9S3U2</accession>
<dbReference type="InterPro" id="IPR050909">
    <property type="entry name" value="Bact_Autotransporter_VF"/>
</dbReference>
<organism evidence="6 7">
    <name type="scientific">Variovorax ginsengisoli</name>
    <dbReference type="NCBI Taxonomy" id="363844"/>
    <lineage>
        <taxon>Bacteria</taxon>
        <taxon>Pseudomonadati</taxon>
        <taxon>Pseudomonadota</taxon>
        <taxon>Betaproteobacteria</taxon>
        <taxon>Burkholderiales</taxon>
        <taxon>Comamonadaceae</taxon>
        <taxon>Variovorax</taxon>
    </lineage>
</organism>
<protein>
    <submittedName>
        <fullName evidence="6">Filamentous hemagglutinin family protein</fullName>
    </submittedName>
</protein>
<feature type="compositionally biased region" description="Polar residues" evidence="4">
    <location>
        <begin position="3083"/>
        <end position="3098"/>
    </location>
</feature>
<dbReference type="SMART" id="SM00912">
    <property type="entry name" value="Haemagg_act"/>
    <property type="match status" value="1"/>
</dbReference>
<dbReference type="PANTHER" id="PTHR12338">
    <property type="entry name" value="AUTOTRANSPORTER"/>
    <property type="match status" value="1"/>
</dbReference>
<feature type="region of interest" description="Disordered" evidence="4">
    <location>
        <begin position="3048"/>
        <end position="3098"/>
    </location>
</feature>
<dbReference type="EMBL" id="JAUSRO010000001">
    <property type="protein sequence ID" value="MDP9898022.1"/>
    <property type="molecule type" value="Genomic_DNA"/>
</dbReference>